<dbReference type="EMBL" id="CAJVOS010000010">
    <property type="protein sequence ID" value="CAG7983619.1"/>
    <property type="molecule type" value="Genomic_DNA"/>
</dbReference>
<evidence type="ECO:0000259" key="4">
    <source>
        <dbReference type="PROSITE" id="PS50075"/>
    </source>
</evidence>
<dbReference type="GO" id="GO:0031177">
    <property type="term" value="F:phosphopantetheine binding"/>
    <property type="evidence" value="ECO:0007669"/>
    <property type="project" value="InterPro"/>
</dbReference>
<organism evidence="5 6">
    <name type="scientific">Penicillium olsonii</name>
    <dbReference type="NCBI Taxonomy" id="99116"/>
    <lineage>
        <taxon>Eukaryota</taxon>
        <taxon>Fungi</taxon>
        <taxon>Dikarya</taxon>
        <taxon>Ascomycota</taxon>
        <taxon>Pezizomycotina</taxon>
        <taxon>Eurotiomycetes</taxon>
        <taxon>Eurotiomycetidae</taxon>
        <taxon>Eurotiales</taxon>
        <taxon>Aspergillaceae</taxon>
        <taxon>Penicillium</taxon>
    </lineage>
</organism>
<dbReference type="AlphaFoldDB" id="A0A9W4HE71"/>
<dbReference type="Proteomes" id="UP001153618">
    <property type="component" value="Unassembled WGS sequence"/>
</dbReference>
<dbReference type="Pfam" id="PF00501">
    <property type="entry name" value="AMP-binding"/>
    <property type="match status" value="1"/>
</dbReference>
<dbReference type="PANTHER" id="PTHR44845">
    <property type="entry name" value="CARRIER DOMAIN-CONTAINING PROTEIN"/>
    <property type="match status" value="1"/>
</dbReference>
<evidence type="ECO:0000313" key="6">
    <source>
        <dbReference type="Proteomes" id="UP001153618"/>
    </source>
</evidence>
<sequence>MPSHILPNPEEYELAVDQNIGLGQLFYNQMERNPASTAIIDGNEKISYQELHANALLIAQNLIEYQIKLEEPVGIIVQHGIADVVAQMAIIYAGGSCVPMDSTLPDILIQTRLEKLHTRCILVDDCNKHRNLNFHRFDVSRRTPLKSKESWLSWLSKSEIPLPATLEHRTHLIHTSGTTSDPKAVQIVARSILQIVYHAPFEAIEETDTVAHVNNTSFDVALFDIWVPLLRGARIAVLSKAILLNLPAMAAAIDQMGITIMATTTALLNLAATTYPRAFAQLKTCFIGGEAANVAALETILTQGPPRQLINAYGPTECCIFCLTHKVTLDDTSSGVISIGKPVGRTVARICDEAGKSVPDGEEGELWIAGAGVSPGYVGQTEKNAACFISLAEDEKTQRFYRTGDRVRRRIGDGQIDYLGRQDHQVKVRGYRIELEAVEAAMLKTRKFSEVAALKVEAGEGAGSVLVAFAVPTSSRPKAVVSATKSLKATLPSYMVPQIEVISQLPLNGHGKVDRKTLSQLYRKRWVDQTASNTHNGHAQKGTIEERLANIWKNILGNSSIPLGTETDFFDLGATSLQASLLISRIREIFNASISLLTLYDNSTLGRLTIVVEEELDCSGGKHETIRDEQSVWIEDTKVADDLVPPSGPVVDWRRDTEGRVFFTGTTGFVGAFMVADLLRMREVHQVGCLVRASDVDSGFKRVKSTMIKYGQWEERFAEKLLVLCGSLEDIYLGLGYGRFHEIAKWASVIFHLGARVNYTQPYSMHRPANVVGTRNVLRLASTGRNKALHYVSSISCFGPTGLVTGTQTIAEDEPLLKHVVALPYDHGYAQSQWVVEGLLRRVMDRNFPVAIYRPGFITGHSRTGACNSDDFFSRLIHSCAEMGYYPLLPNQRKEFVPVDYVNATILHIAGSSAGSLGHAYHIVPPSRAVSIDMNDAMELVSMASGEDSVRGLPYSEWVELLSKKVPKRLQPLQPMLAERAQGSLTRWEMYENMPLYDTTNTARALESYPGGLQFPALDRTLMRKYIECILATGSTTE</sequence>
<dbReference type="InterPro" id="IPR010080">
    <property type="entry name" value="Thioester_reductase-like_dom"/>
</dbReference>
<dbReference type="PROSITE" id="PS50075">
    <property type="entry name" value="CARRIER"/>
    <property type="match status" value="1"/>
</dbReference>
<dbReference type="GO" id="GO:0044550">
    <property type="term" value="P:secondary metabolite biosynthetic process"/>
    <property type="evidence" value="ECO:0007669"/>
    <property type="project" value="UniProtKB-ARBA"/>
</dbReference>
<dbReference type="SUPFAM" id="SSF56801">
    <property type="entry name" value="Acetyl-CoA synthetase-like"/>
    <property type="match status" value="1"/>
</dbReference>
<dbReference type="InterPro" id="IPR020845">
    <property type="entry name" value="AMP-binding_CS"/>
</dbReference>
<dbReference type="PANTHER" id="PTHR44845:SF6">
    <property type="entry name" value="BETA-ALANINE-ACTIVATING ENZYME"/>
    <property type="match status" value="1"/>
</dbReference>
<dbReference type="InterPro" id="IPR045851">
    <property type="entry name" value="AMP-bd_C_sf"/>
</dbReference>
<dbReference type="InterPro" id="IPR036291">
    <property type="entry name" value="NAD(P)-bd_dom_sf"/>
</dbReference>
<gene>
    <name evidence="5" type="ORF">POLS_LOCUS1374</name>
</gene>
<reference evidence="5" key="1">
    <citation type="submission" date="2021-07" db="EMBL/GenBank/DDBJ databases">
        <authorList>
            <person name="Branca A.L. A."/>
        </authorList>
    </citation>
    <scope>NUCLEOTIDE SEQUENCE</scope>
</reference>
<dbReference type="InterPro" id="IPR013120">
    <property type="entry name" value="FAR_NAD-bd"/>
</dbReference>
<dbReference type="CDD" id="cd05235">
    <property type="entry name" value="SDR_e1"/>
    <property type="match status" value="1"/>
</dbReference>
<dbReference type="SMART" id="SM00823">
    <property type="entry name" value="PKS_PP"/>
    <property type="match status" value="1"/>
</dbReference>
<dbReference type="Gene3D" id="1.10.1200.10">
    <property type="entry name" value="ACP-like"/>
    <property type="match status" value="1"/>
</dbReference>
<accession>A0A9W4HE71</accession>
<dbReference type="Gene3D" id="3.30.300.30">
    <property type="match status" value="1"/>
</dbReference>
<name>A0A9W4HE71_PENOL</name>
<keyword evidence="1" id="KW-0596">Phosphopantetheine</keyword>
<protein>
    <recommendedName>
        <fullName evidence="4">Carrier domain-containing protein</fullName>
    </recommendedName>
</protein>
<dbReference type="PROSITE" id="PS00455">
    <property type="entry name" value="AMP_BINDING"/>
    <property type="match status" value="1"/>
</dbReference>
<dbReference type="CDD" id="cd05930">
    <property type="entry name" value="A_NRPS"/>
    <property type="match status" value="1"/>
</dbReference>
<comment type="caution">
    <text evidence="5">The sequence shown here is derived from an EMBL/GenBank/DDBJ whole genome shotgun (WGS) entry which is preliminary data.</text>
</comment>
<dbReference type="InterPro" id="IPR009081">
    <property type="entry name" value="PP-bd_ACP"/>
</dbReference>
<dbReference type="InterPro" id="IPR036736">
    <property type="entry name" value="ACP-like_sf"/>
</dbReference>
<evidence type="ECO:0000256" key="2">
    <source>
        <dbReference type="ARBA" id="ARBA00022553"/>
    </source>
</evidence>
<dbReference type="Gene3D" id="2.30.38.10">
    <property type="entry name" value="Luciferase, Domain 3"/>
    <property type="match status" value="1"/>
</dbReference>
<dbReference type="Pfam" id="PF07993">
    <property type="entry name" value="NAD_binding_4"/>
    <property type="match status" value="1"/>
</dbReference>
<keyword evidence="2" id="KW-0597">Phosphoprotein</keyword>
<evidence type="ECO:0000313" key="5">
    <source>
        <dbReference type="EMBL" id="CAG7983619.1"/>
    </source>
</evidence>
<dbReference type="Gene3D" id="3.40.50.980">
    <property type="match status" value="2"/>
</dbReference>
<dbReference type="SUPFAM" id="SSF47336">
    <property type="entry name" value="ACP-like"/>
    <property type="match status" value="1"/>
</dbReference>
<dbReference type="OrthoDB" id="408177at2759"/>
<evidence type="ECO:0000256" key="1">
    <source>
        <dbReference type="ARBA" id="ARBA00022450"/>
    </source>
</evidence>
<proteinExistence type="inferred from homology"/>
<dbReference type="NCBIfam" id="TIGR01746">
    <property type="entry name" value="Thioester-redct"/>
    <property type="match status" value="1"/>
</dbReference>
<feature type="domain" description="Carrier" evidence="4">
    <location>
        <begin position="539"/>
        <end position="616"/>
    </location>
</feature>
<evidence type="ECO:0000256" key="3">
    <source>
        <dbReference type="ARBA" id="ARBA00029454"/>
    </source>
</evidence>
<dbReference type="InterPro" id="IPR020806">
    <property type="entry name" value="PKS_PP-bd"/>
</dbReference>
<dbReference type="SUPFAM" id="SSF51735">
    <property type="entry name" value="NAD(P)-binding Rossmann-fold domains"/>
    <property type="match status" value="1"/>
</dbReference>
<dbReference type="InterPro" id="IPR000873">
    <property type="entry name" value="AMP-dep_synth/lig_dom"/>
</dbReference>
<dbReference type="Pfam" id="PF00550">
    <property type="entry name" value="PP-binding"/>
    <property type="match status" value="1"/>
</dbReference>
<dbReference type="Gene3D" id="3.40.50.720">
    <property type="entry name" value="NAD(P)-binding Rossmann-like Domain"/>
    <property type="match status" value="1"/>
</dbReference>
<keyword evidence="6" id="KW-1185">Reference proteome</keyword>
<comment type="similarity">
    <text evidence="3">Belongs to the NRP synthetase family.</text>
</comment>